<dbReference type="Proteomes" id="UP000305398">
    <property type="component" value="Chromosome"/>
</dbReference>
<dbReference type="AlphaFoldDB" id="A0A5B7ZZ45"/>
<feature type="transmembrane region" description="Helical" evidence="1">
    <location>
        <begin position="309"/>
        <end position="326"/>
    </location>
</feature>
<evidence type="ECO:0000313" key="3">
    <source>
        <dbReference type="EMBL" id="QDA59723.1"/>
    </source>
</evidence>
<proteinExistence type="predicted"/>
<feature type="transmembrane region" description="Helical" evidence="1">
    <location>
        <begin position="230"/>
        <end position="249"/>
    </location>
</feature>
<dbReference type="Pfam" id="PF09925">
    <property type="entry name" value="DUF2157"/>
    <property type="match status" value="1"/>
</dbReference>
<feature type="transmembrane region" description="Helical" evidence="1">
    <location>
        <begin position="255"/>
        <end position="274"/>
    </location>
</feature>
<reference evidence="3 4" key="1">
    <citation type="submission" date="2019-06" db="EMBL/GenBank/DDBJ databases">
        <authorList>
            <person name="Srinivasan S."/>
        </authorList>
    </citation>
    <scope>NUCLEOTIDE SEQUENCE [LARGE SCALE GENOMIC DNA]</scope>
    <source>
        <strain evidence="3 4">17J68-5</strain>
    </source>
</reference>
<dbReference type="OrthoDB" id="650263at2"/>
<organism evidence="3 4">
    <name type="scientific">Hymenobacter jejuensis</name>
    <dbReference type="NCBI Taxonomy" id="2502781"/>
    <lineage>
        <taxon>Bacteria</taxon>
        <taxon>Pseudomonadati</taxon>
        <taxon>Bacteroidota</taxon>
        <taxon>Cytophagia</taxon>
        <taxon>Cytophagales</taxon>
        <taxon>Hymenobacteraceae</taxon>
        <taxon>Hymenobacter</taxon>
    </lineage>
</organism>
<feature type="transmembrane region" description="Helical" evidence="1">
    <location>
        <begin position="119"/>
        <end position="137"/>
    </location>
</feature>
<gene>
    <name evidence="3" type="ORF">FHG12_06205</name>
</gene>
<sequence>MLAWLSFSSFAANMVSDEILIDLQAKGLLSPEQTAVIGNYEHTRPFSLHYELRTVLYLGIVLLSGGLGVLLYQHLDDIGHSVIVAAISGLMAACFAYAVRHQSPFTWEQAPRAGVVPDYLLLLGCLLFLTLEGYLQAQYELFGTRYGLAVFIPAALFFWLAYRFDHRGVLSMAITALASWIGLSIAPLSAFTENNFFRSGLGGAAVLLGLALMGAGFVSEQRNLKRHFAFTYLSLGSNLALIATTAALLSSEPTLLGTIAAPLVLLLSGFLIWYARRTHSYLFLLMGAVYGYIAFTYLFFKLFDSSSELLTLYFPFTTFVIILLFVKAKEIVGKP</sequence>
<dbReference type="KEGG" id="hyj:FHG12_06205"/>
<name>A0A5B7ZZ45_9BACT</name>
<evidence type="ECO:0000259" key="2">
    <source>
        <dbReference type="Pfam" id="PF09925"/>
    </source>
</evidence>
<feature type="transmembrane region" description="Helical" evidence="1">
    <location>
        <begin position="78"/>
        <end position="99"/>
    </location>
</feature>
<keyword evidence="1" id="KW-0472">Membrane</keyword>
<keyword evidence="4" id="KW-1185">Reference proteome</keyword>
<dbReference type="InterPro" id="IPR018677">
    <property type="entry name" value="DUF2157"/>
</dbReference>
<feature type="transmembrane region" description="Helical" evidence="1">
    <location>
        <begin position="54"/>
        <end position="72"/>
    </location>
</feature>
<feature type="transmembrane region" description="Helical" evidence="1">
    <location>
        <begin position="169"/>
        <end position="190"/>
    </location>
</feature>
<feature type="transmembrane region" description="Helical" evidence="1">
    <location>
        <begin position="196"/>
        <end position="218"/>
    </location>
</feature>
<evidence type="ECO:0000313" key="4">
    <source>
        <dbReference type="Proteomes" id="UP000305398"/>
    </source>
</evidence>
<keyword evidence="1" id="KW-0812">Transmembrane</keyword>
<evidence type="ECO:0000256" key="1">
    <source>
        <dbReference type="SAM" id="Phobius"/>
    </source>
</evidence>
<protein>
    <submittedName>
        <fullName evidence="3">DUF2157 domain-containing protein</fullName>
    </submittedName>
</protein>
<feature type="domain" description="DUF2157" evidence="2">
    <location>
        <begin position="23"/>
        <end position="168"/>
    </location>
</feature>
<dbReference type="EMBL" id="CP040896">
    <property type="protein sequence ID" value="QDA59723.1"/>
    <property type="molecule type" value="Genomic_DNA"/>
</dbReference>
<accession>A0A5B7ZZ45</accession>
<keyword evidence="1" id="KW-1133">Transmembrane helix</keyword>
<feature type="transmembrane region" description="Helical" evidence="1">
    <location>
        <begin position="281"/>
        <end position="303"/>
    </location>
</feature>
<feature type="transmembrane region" description="Helical" evidence="1">
    <location>
        <begin position="143"/>
        <end position="162"/>
    </location>
</feature>